<dbReference type="AlphaFoldDB" id="A0AAV4EMC0"/>
<evidence type="ECO:0000313" key="3">
    <source>
        <dbReference type="Proteomes" id="UP000762676"/>
    </source>
</evidence>
<keyword evidence="1" id="KW-1133">Transmembrane helix</keyword>
<protein>
    <submittedName>
        <fullName evidence="2">Uncharacterized protein</fullName>
    </submittedName>
</protein>
<evidence type="ECO:0000256" key="1">
    <source>
        <dbReference type="SAM" id="Phobius"/>
    </source>
</evidence>
<proteinExistence type="predicted"/>
<feature type="transmembrane region" description="Helical" evidence="1">
    <location>
        <begin position="57"/>
        <end position="79"/>
    </location>
</feature>
<reference evidence="2 3" key="1">
    <citation type="journal article" date="2021" name="Elife">
        <title>Chloroplast acquisition without the gene transfer in kleptoplastic sea slugs, Plakobranchus ocellatus.</title>
        <authorList>
            <person name="Maeda T."/>
            <person name="Takahashi S."/>
            <person name="Yoshida T."/>
            <person name="Shimamura S."/>
            <person name="Takaki Y."/>
            <person name="Nagai Y."/>
            <person name="Toyoda A."/>
            <person name="Suzuki Y."/>
            <person name="Arimoto A."/>
            <person name="Ishii H."/>
            <person name="Satoh N."/>
            <person name="Nishiyama T."/>
            <person name="Hasebe M."/>
            <person name="Maruyama T."/>
            <person name="Minagawa J."/>
            <person name="Obokata J."/>
            <person name="Shigenobu S."/>
        </authorList>
    </citation>
    <scope>NUCLEOTIDE SEQUENCE [LARGE SCALE GENOMIC DNA]</scope>
</reference>
<sequence length="112" mass="11999">MGILRTSTAALRSLTHKDKHHGPQNGRRMLAQLSQSMLKVGQPTVSRRVQKDTVMNFLLPATIALLGLSVSTFCTHQLVATSDSKKLAFSATSGKDSLVANANANTSPKKNP</sequence>
<keyword evidence="1" id="KW-0812">Transmembrane</keyword>
<keyword evidence="1" id="KW-0472">Membrane</keyword>
<keyword evidence="3" id="KW-1185">Reference proteome</keyword>
<evidence type="ECO:0000313" key="2">
    <source>
        <dbReference type="EMBL" id="GFR61661.1"/>
    </source>
</evidence>
<organism evidence="2 3">
    <name type="scientific">Elysia marginata</name>
    <dbReference type="NCBI Taxonomy" id="1093978"/>
    <lineage>
        <taxon>Eukaryota</taxon>
        <taxon>Metazoa</taxon>
        <taxon>Spiralia</taxon>
        <taxon>Lophotrochozoa</taxon>
        <taxon>Mollusca</taxon>
        <taxon>Gastropoda</taxon>
        <taxon>Heterobranchia</taxon>
        <taxon>Euthyneura</taxon>
        <taxon>Panpulmonata</taxon>
        <taxon>Sacoglossa</taxon>
        <taxon>Placobranchoidea</taxon>
        <taxon>Plakobranchidae</taxon>
        <taxon>Elysia</taxon>
    </lineage>
</organism>
<gene>
    <name evidence="2" type="ORF">ElyMa_005437500</name>
</gene>
<name>A0AAV4EMC0_9GAST</name>
<comment type="caution">
    <text evidence="2">The sequence shown here is derived from an EMBL/GenBank/DDBJ whole genome shotgun (WGS) entry which is preliminary data.</text>
</comment>
<dbReference type="Proteomes" id="UP000762676">
    <property type="component" value="Unassembled WGS sequence"/>
</dbReference>
<accession>A0AAV4EMC0</accession>
<dbReference type="EMBL" id="BMAT01010845">
    <property type="protein sequence ID" value="GFR61661.1"/>
    <property type="molecule type" value="Genomic_DNA"/>
</dbReference>